<dbReference type="PROSITE" id="PS01012">
    <property type="entry name" value="FOLYLPOLYGLU_SYNT_2"/>
    <property type="match status" value="1"/>
</dbReference>
<name>A0AAE3VDA6_9BACT</name>
<dbReference type="PANTHER" id="PTHR11136:SF0">
    <property type="entry name" value="DIHYDROFOLATE SYNTHETASE-RELATED"/>
    <property type="match status" value="1"/>
</dbReference>
<feature type="domain" description="Mur ligase central" evidence="23">
    <location>
        <begin position="59"/>
        <end position="202"/>
    </location>
</feature>
<comment type="similarity">
    <text evidence="4 21">Belongs to the folylpolyglutamate synthase family.</text>
</comment>
<gene>
    <name evidence="24" type="ORF">J3R75_000393</name>
</gene>
<dbReference type="InterPro" id="IPR013221">
    <property type="entry name" value="Mur_ligase_cen"/>
</dbReference>
<comment type="pathway">
    <text evidence="2">Cofactor biosynthesis; tetrahydrofolate biosynthesis; 7,8-dihydrofolate from 2-amino-4-hydroxy-6-hydroxymethyl-7,8-dihydropteridine diphosphate and 4-aminobenzoate: step 2/2.</text>
</comment>
<organism evidence="24 25">
    <name type="scientific">Oligosphaera ethanolica</name>
    <dbReference type="NCBI Taxonomy" id="760260"/>
    <lineage>
        <taxon>Bacteria</taxon>
        <taxon>Pseudomonadati</taxon>
        <taxon>Lentisphaerota</taxon>
        <taxon>Oligosphaeria</taxon>
        <taxon>Oligosphaerales</taxon>
        <taxon>Oligosphaeraceae</taxon>
        <taxon>Oligosphaera</taxon>
    </lineage>
</organism>
<evidence type="ECO:0000256" key="2">
    <source>
        <dbReference type="ARBA" id="ARBA00004799"/>
    </source>
</evidence>
<dbReference type="PIRSF" id="PIRSF001563">
    <property type="entry name" value="Folylpolyglu_synth"/>
    <property type="match status" value="1"/>
</dbReference>
<comment type="pathway">
    <text evidence="3">Cofactor biosynthesis; tetrahydrofolylpolyglutamate biosynthesis.</text>
</comment>
<reference evidence="24" key="1">
    <citation type="submission" date="2023-07" db="EMBL/GenBank/DDBJ databases">
        <title>Genomic Encyclopedia of Type Strains, Phase IV (KMG-IV): sequencing the most valuable type-strain genomes for metagenomic binning, comparative biology and taxonomic classification.</title>
        <authorList>
            <person name="Goeker M."/>
        </authorList>
    </citation>
    <scope>NUCLEOTIDE SEQUENCE</scope>
    <source>
        <strain evidence="24">DSM 24202</strain>
    </source>
</reference>
<feature type="domain" description="Mur ligase C-terminal" evidence="22">
    <location>
        <begin position="284"/>
        <end position="386"/>
    </location>
</feature>
<dbReference type="Gene3D" id="3.40.1190.10">
    <property type="entry name" value="Mur-like, catalytic domain"/>
    <property type="match status" value="1"/>
</dbReference>
<keyword evidence="11 21" id="KW-0067">ATP-binding</keyword>
<evidence type="ECO:0000259" key="23">
    <source>
        <dbReference type="Pfam" id="PF08245"/>
    </source>
</evidence>
<dbReference type="GO" id="GO:0008841">
    <property type="term" value="F:dihydrofolate synthase activity"/>
    <property type="evidence" value="ECO:0007669"/>
    <property type="project" value="UniProtKB-EC"/>
</dbReference>
<comment type="caution">
    <text evidence="24">The sequence shown here is derived from an EMBL/GenBank/DDBJ whole genome shotgun (WGS) entry which is preliminary data.</text>
</comment>
<evidence type="ECO:0000256" key="10">
    <source>
        <dbReference type="ARBA" id="ARBA00022741"/>
    </source>
</evidence>
<evidence type="ECO:0000256" key="15">
    <source>
        <dbReference type="ARBA" id="ARBA00030592"/>
    </source>
</evidence>
<proteinExistence type="inferred from homology"/>
<comment type="function">
    <text evidence="1">Functions in two distinct reactions of the de novo folate biosynthetic pathway. Catalyzes the addition of a glutamate residue to dihydropteroate (7,8-dihydropteroate or H2Pte) to form dihydrofolate (7,8-dihydrofolate monoglutamate or H2Pte-Glu). Also catalyzes successive additions of L-glutamate to tetrahydrofolate or 10-formyltetrahydrofolate or 5,10-methylenetetrahydrofolate, leading to folylpolyglutamate derivatives.</text>
</comment>
<dbReference type="Pfam" id="PF02875">
    <property type="entry name" value="Mur_ligase_C"/>
    <property type="match status" value="1"/>
</dbReference>
<evidence type="ECO:0000256" key="18">
    <source>
        <dbReference type="ARBA" id="ARBA00047808"/>
    </source>
</evidence>
<evidence type="ECO:0000256" key="20">
    <source>
        <dbReference type="ARBA" id="ARBA00049161"/>
    </source>
</evidence>
<dbReference type="InterPro" id="IPR018109">
    <property type="entry name" value="Folylpolyglutamate_synth_CS"/>
</dbReference>
<dbReference type="EC" id="6.3.2.12" evidence="5"/>
<dbReference type="Gene3D" id="3.90.190.20">
    <property type="entry name" value="Mur ligase, C-terminal domain"/>
    <property type="match status" value="1"/>
</dbReference>
<dbReference type="EMBL" id="JAUSVL010000001">
    <property type="protein sequence ID" value="MDQ0288286.1"/>
    <property type="molecule type" value="Genomic_DNA"/>
</dbReference>
<comment type="catalytic activity">
    <reaction evidence="19">
        <text>(6R)-5,10-methylenetetrahydrofolyl-(gamma-L-Glu)(n) + L-glutamate + ATP = (6R)-5,10-methylenetetrahydrofolyl-(gamma-L-Glu)(n+1) + ADP + phosphate + H(+)</text>
        <dbReference type="Rhea" id="RHEA:51912"/>
        <dbReference type="Rhea" id="RHEA-COMP:13257"/>
        <dbReference type="Rhea" id="RHEA-COMP:13258"/>
        <dbReference type="ChEBI" id="CHEBI:15378"/>
        <dbReference type="ChEBI" id="CHEBI:29985"/>
        <dbReference type="ChEBI" id="CHEBI:30616"/>
        <dbReference type="ChEBI" id="CHEBI:43474"/>
        <dbReference type="ChEBI" id="CHEBI:136572"/>
        <dbReference type="ChEBI" id="CHEBI:456216"/>
        <dbReference type="EC" id="6.3.2.17"/>
    </reaction>
</comment>
<evidence type="ECO:0000256" key="1">
    <source>
        <dbReference type="ARBA" id="ARBA00002714"/>
    </source>
</evidence>
<dbReference type="InterPro" id="IPR004101">
    <property type="entry name" value="Mur_ligase_C"/>
</dbReference>
<dbReference type="Pfam" id="PF08245">
    <property type="entry name" value="Mur_ligase_M"/>
    <property type="match status" value="1"/>
</dbReference>
<keyword evidence="10 21" id="KW-0547">Nucleotide-binding</keyword>
<dbReference type="GO" id="GO:0005737">
    <property type="term" value="C:cytoplasm"/>
    <property type="evidence" value="ECO:0007669"/>
    <property type="project" value="TreeGrafter"/>
</dbReference>
<dbReference type="PROSITE" id="PS01011">
    <property type="entry name" value="FOLYLPOLYGLU_SYNT_1"/>
    <property type="match status" value="1"/>
</dbReference>
<evidence type="ECO:0000256" key="6">
    <source>
        <dbReference type="ARBA" id="ARBA00013025"/>
    </source>
</evidence>
<keyword evidence="25" id="KW-1185">Reference proteome</keyword>
<evidence type="ECO:0000259" key="22">
    <source>
        <dbReference type="Pfam" id="PF02875"/>
    </source>
</evidence>
<evidence type="ECO:0000256" key="3">
    <source>
        <dbReference type="ARBA" id="ARBA00005150"/>
    </source>
</evidence>
<keyword evidence="12" id="KW-0460">Magnesium</keyword>
<comment type="catalytic activity">
    <reaction evidence="18">
        <text>10-formyltetrahydrofolyl-(gamma-L-Glu)(n) + L-glutamate + ATP = 10-formyltetrahydrofolyl-(gamma-L-Glu)(n+1) + ADP + phosphate + H(+)</text>
        <dbReference type="Rhea" id="RHEA:51904"/>
        <dbReference type="Rhea" id="RHEA-COMP:13088"/>
        <dbReference type="Rhea" id="RHEA-COMP:14300"/>
        <dbReference type="ChEBI" id="CHEBI:15378"/>
        <dbReference type="ChEBI" id="CHEBI:29985"/>
        <dbReference type="ChEBI" id="CHEBI:30616"/>
        <dbReference type="ChEBI" id="CHEBI:43474"/>
        <dbReference type="ChEBI" id="CHEBI:134413"/>
        <dbReference type="ChEBI" id="CHEBI:456216"/>
        <dbReference type="EC" id="6.3.2.17"/>
    </reaction>
</comment>
<evidence type="ECO:0000313" key="25">
    <source>
        <dbReference type="Proteomes" id="UP001238163"/>
    </source>
</evidence>
<accession>A0AAE3VDA6</accession>
<dbReference type="AlphaFoldDB" id="A0AAE3VDA6"/>
<keyword evidence="8 21" id="KW-0436">Ligase</keyword>
<dbReference type="GO" id="GO:0004326">
    <property type="term" value="F:tetrahydrofolylpolyglutamate synthase activity"/>
    <property type="evidence" value="ECO:0007669"/>
    <property type="project" value="UniProtKB-EC"/>
</dbReference>
<evidence type="ECO:0000256" key="7">
    <source>
        <dbReference type="ARBA" id="ARBA00019357"/>
    </source>
</evidence>
<evidence type="ECO:0000256" key="21">
    <source>
        <dbReference type="PIRNR" id="PIRNR001563"/>
    </source>
</evidence>
<dbReference type="GO" id="GO:0005524">
    <property type="term" value="F:ATP binding"/>
    <property type="evidence" value="ECO:0007669"/>
    <property type="project" value="UniProtKB-KW"/>
</dbReference>
<dbReference type="GO" id="GO:0046656">
    <property type="term" value="P:folic acid biosynthetic process"/>
    <property type="evidence" value="ECO:0007669"/>
    <property type="project" value="UniProtKB-KW"/>
</dbReference>
<evidence type="ECO:0000256" key="19">
    <source>
        <dbReference type="ARBA" id="ARBA00049035"/>
    </source>
</evidence>
<dbReference type="EC" id="6.3.2.17" evidence="6"/>
<evidence type="ECO:0000256" key="14">
    <source>
        <dbReference type="ARBA" id="ARBA00030048"/>
    </source>
</evidence>
<dbReference type="InterPro" id="IPR036565">
    <property type="entry name" value="Mur-like_cat_sf"/>
</dbReference>
<dbReference type="SUPFAM" id="SSF53623">
    <property type="entry name" value="MurD-like peptide ligases, catalytic domain"/>
    <property type="match status" value="1"/>
</dbReference>
<dbReference type="PANTHER" id="PTHR11136">
    <property type="entry name" value="FOLYLPOLYGLUTAMATE SYNTHASE-RELATED"/>
    <property type="match status" value="1"/>
</dbReference>
<evidence type="ECO:0000256" key="17">
    <source>
        <dbReference type="ARBA" id="ARBA00047493"/>
    </source>
</evidence>
<evidence type="ECO:0000256" key="9">
    <source>
        <dbReference type="ARBA" id="ARBA00022723"/>
    </source>
</evidence>
<evidence type="ECO:0000256" key="8">
    <source>
        <dbReference type="ARBA" id="ARBA00022598"/>
    </source>
</evidence>
<keyword evidence="9" id="KW-0479">Metal-binding</keyword>
<dbReference type="InterPro" id="IPR001645">
    <property type="entry name" value="Folylpolyglutamate_synth"/>
</dbReference>
<evidence type="ECO:0000313" key="24">
    <source>
        <dbReference type="EMBL" id="MDQ0288286.1"/>
    </source>
</evidence>
<comment type="catalytic activity">
    <reaction evidence="20">
        <text>7,8-dihydropteroate + L-glutamate + ATP = 7,8-dihydrofolate + ADP + phosphate + H(+)</text>
        <dbReference type="Rhea" id="RHEA:23584"/>
        <dbReference type="ChEBI" id="CHEBI:15378"/>
        <dbReference type="ChEBI" id="CHEBI:17839"/>
        <dbReference type="ChEBI" id="CHEBI:29985"/>
        <dbReference type="ChEBI" id="CHEBI:30616"/>
        <dbReference type="ChEBI" id="CHEBI:43474"/>
        <dbReference type="ChEBI" id="CHEBI:57451"/>
        <dbReference type="ChEBI" id="CHEBI:456216"/>
        <dbReference type="EC" id="6.3.2.12"/>
    </reaction>
</comment>
<dbReference type="SUPFAM" id="SSF53244">
    <property type="entry name" value="MurD-like peptide ligases, peptide-binding domain"/>
    <property type="match status" value="1"/>
</dbReference>
<evidence type="ECO:0000256" key="11">
    <source>
        <dbReference type="ARBA" id="ARBA00022840"/>
    </source>
</evidence>
<protein>
    <recommendedName>
        <fullName evidence="7">Dihydrofolate synthase/folylpolyglutamate synthase</fullName>
        <ecNumber evidence="5">6.3.2.12</ecNumber>
        <ecNumber evidence="6">6.3.2.17</ecNumber>
    </recommendedName>
    <alternativeName>
        <fullName evidence="16">Folylpoly-gamma-glutamate synthetase-dihydrofolate synthetase</fullName>
    </alternativeName>
    <alternativeName>
        <fullName evidence="14">Folylpolyglutamate synthetase</fullName>
    </alternativeName>
    <alternativeName>
        <fullName evidence="15">Tetrahydrofolylpolyglutamate synthase</fullName>
    </alternativeName>
</protein>
<evidence type="ECO:0000256" key="5">
    <source>
        <dbReference type="ARBA" id="ARBA00013023"/>
    </source>
</evidence>
<evidence type="ECO:0000256" key="4">
    <source>
        <dbReference type="ARBA" id="ARBA00008276"/>
    </source>
</evidence>
<dbReference type="Proteomes" id="UP001238163">
    <property type="component" value="Unassembled WGS sequence"/>
</dbReference>
<evidence type="ECO:0000256" key="12">
    <source>
        <dbReference type="ARBA" id="ARBA00022842"/>
    </source>
</evidence>
<keyword evidence="13" id="KW-0289">Folate biosynthesis</keyword>
<dbReference type="GO" id="GO:0046872">
    <property type="term" value="F:metal ion binding"/>
    <property type="evidence" value="ECO:0007669"/>
    <property type="project" value="UniProtKB-KW"/>
</dbReference>
<evidence type="ECO:0000256" key="16">
    <source>
        <dbReference type="ARBA" id="ARBA00032510"/>
    </source>
</evidence>
<comment type="catalytic activity">
    <reaction evidence="17">
        <text>(6S)-5,6,7,8-tetrahydrofolyl-(gamma-L-Glu)(n) + L-glutamate + ATP = (6S)-5,6,7,8-tetrahydrofolyl-(gamma-L-Glu)(n+1) + ADP + phosphate + H(+)</text>
        <dbReference type="Rhea" id="RHEA:10580"/>
        <dbReference type="Rhea" id="RHEA-COMP:14738"/>
        <dbReference type="Rhea" id="RHEA-COMP:14740"/>
        <dbReference type="ChEBI" id="CHEBI:15378"/>
        <dbReference type="ChEBI" id="CHEBI:29985"/>
        <dbReference type="ChEBI" id="CHEBI:30616"/>
        <dbReference type="ChEBI" id="CHEBI:43474"/>
        <dbReference type="ChEBI" id="CHEBI:141005"/>
        <dbReference type="ChEBI" id="CHEBI:456216"/>
        <dbReference type="EC" id="6.3.2.17"/>
    </reaction>
</comment>
<dbReference type="NCBIfam" id="TIGR01499">
    <property type="entry name" value="folC"/>
    <property type="match status" value="1"/>
</dbReference>
<dbReference type="InterPro" id="IPR036615">
    <property type="entry name" value="Mur_ligase_C_dom_sf"/>
</dbReference>
<dbReference type="RefSeq" id="WP_307259607.1">
    <property type="nucleotide sequence ID" value="NZ_JAUSVL010000001.1"/>
</dbReference>
<evidence type="ECO:0000256" key="13">
    <source>
        <dbReference type="ARBA" id="ARBA00022909"/>
    </source>
</evidence>
<sequence length="411" mass="43932">MRGYDKQCENAFFALFRPYFDAEKDAAKQHDPANYSLARMEPLLALAGHPELRLRVVHVAGTKGKGSTCHFIANLLISAGRRVGLFTSPHLVTVRERFEIDGALLSYERLTAFGREFEGKVAAAGLEPSLFELFTVMAMALFVDEGVEYAVLETGIGGRLDATNVVSTPCCTVITPVSYDHMALLGNTIEAIAGEKAGIIKAGVPVVMGKQPYAAAAAVIRARAVALGCEVISPRALSSDERALLPTPCAPFLLDNFALALTALDCLGVVSSPTAFRLPELRARCEKISDEPLVLLDAAHNADSMEKLCAALLALYPGVHWTVVLGVVKGKDSKGMVQALRSLPAEYILTNPHTGKGSGLDELIGEAAQAGLTVRAVIRDLQSAAELPKDRPLLFTGSFFTALIGEQLFNP</sequence>